<evidence type="ECO:0000256" key="10">
    <source>
        <dbReference type="ARBA" id="ARBA00047880"/>
    </source>
</evidence>
<keyword evidence="5" id="KW-0808">Transferase</keyword>
<dbReference type="GO" id="GO:0003919">
    <property type="term" value="F:FMN adenylyltransferase activity"/>
    <property type="evidence" value="ECO:0007669"/>
    <property type="project" value="UniProtKB-EC"/>
</dbReference>
<dbReference type="Pfam" id="PF01687">
    <property type="entry name" value="Flavokinase"/>
    <property type="match status" value="1"/>
</dbReference>
<comment type="catalytic activity">
    <reaction evidence="11">
        <text>FMN + ATP + H(+) = FAD + diphosphate</text>
        <dbReference type="Rhea" id="RHEA:17237"/>
        <dbReference type="ChEBI" id="CHEBI:15378"/>
        <dbReference type="ChEBI" id="CHEBI:30616"/>
        <dbReference type="ChEBI" id="CHEBI:33019"/>
        <dbReference type="ChEBI" id="CHEBI:57692"/>
        <dbReference type="ChEBI" id="CHEBI:58210"/>
        <dbReference type="EC" id="2.7.7.2"/>
    </reaction>
</comment>
<keyword evidence="13" id="KW-0418">Kinase</keyword>
<comment type="caution">
    <text evidence="13">The sequence shown here is derived from an EMBL/GenBank/DDBJ whole genome shotgun (WGS) entry which is preliminary data.</text>
</comment>
<organism evidence="13 14">
    <name type="scientific">Fannyhessea vaginae DSM 15829</name>
    <dbReference type="NCBI Taxonomy" id="525256"/>
    <lineage>
        <taxon>Bacteria</taxon>
        <taxon>Bacillati</taxon>
        <taxon>Actinomycetota</taxon>
        <taxon>Coriobacteriia</taxon>
        <taxon>Coriobacteriales</taxon>
        <taxon>Atopobiaceae</taxon>
        <taxon>Fannyhessea</taxon>
    </lineage>
</organism>
<evidence type="ECO:0000256" key="1">
    <source>
        <dbReference type="ARBA" id="ARBA00004726"/>
    </source>
</evidence>
<dbReference type="InterPro" id="IPR023468">
    <property type="entry name" value="Riboflavin_kinase"/>
</dbReference>
<comment type="catalytic activity">
    <reaction evidence="10">
        <text>riboflavin + ATP = FMN + ADP + H(+)</text>
        <dbReference type="Rhea" id="RHEA:14357"/>
        <dbReference type="ChEBI" id="CHEBI:15378"/>
        <dbReference type="ChEBI" id="CHEBI:30616"/>
        <dbReference type="ChEBI" id="CHEBI:57986"/>
        <dbReference type="ChEBI" id="CHEBI:58210"/>
        <dbReference type="ChEBI" id="CHEBI:456216"/>
        <dbReference type="EC" id="2.7.1.26"/>
    </reaction>
</comment>
<dbReference type="EMBL" id="ACGK02000001">
    <property type="protein sequence ID" value="EGF23705.1"/>
    <property type="molecule type" value="Genomic_DNA"/>
</dbReference>
<gene>
    <name evidence="13" type="ORF">HMPREF0091_10652</name>
</gene>
<dbReference type="SUPFAM" id="SSF52374">
    <property type="entry name" value="Nucleotidylyl transferase"/>
    <property type="match status" value="1"/>
</dbReference>
<dbReference type="InterPro" id="IPR015865">
    <property type="entry name" value="Riboflavin_kinase_bac/euk"/>
</dbReference>
<dbReference type="OrthoDB" id="9803667at2"/>
<reference evidence="13 14" key="1">
    <citation type="submission" date="2011-02" db="EMBL/GenBank/DDBJ databases">
        <authorList>
            <person name="Muzny D."/>
            <person name="Qin X."/>
            <person name="Buhay C."/>
            <person name="Dugan-Rocha S."/>
            <person name="Ding Y."/>
            <person name="Chen G."/>
            <person name="Hawes A."/>
            <person name="Holder M."/>
            <person name="Jhangiani S."/>
            <person name="Johnson A."/>
            <person name="Khan Z."/>
            <person name="Li Z."/>
            <person name="Liu W."/>
            <person name="Liu X."/>
            <person name="Perez L."/>
            <person name="Shen H."/>
            <person name="Wang Q."/>
            <person name="Watt J."/>
            <person name="Xi L."/>
            <person name="Xin Y."/>
            <person name="Zhou J."/>
            <person name="Deng J."/>
            <person name="Jiang H."/>
            <person name="Liu Y."/>
            <person name="Qu J."/>
            <person name="Song X.-Z."/>
            <person name="Zhang L."/>
            <person name="Villasana D."/>
            <person name="Johnson A."/>
            <person name="Liu J."/>
            <person name="Liyanage D."/>
            <person name="Lorensuhewa L."/>
            <person name="Robinson T."/>
            <person name="Song A."/>
            <person name="Song B.-B."/>
            <person name="Dinh H."/>
            <person name="Thornton R."/>
            <person name="Coyle M."/>
            <person name="Francisco L."/>
            <person name="Jackson L."/>
            <person name="Javaid M."/>
            <person name="Korchina V."/>
            <person name="Kovar C."/>
            <person name="Mata R."/>
            <person name="Mathew T."/>
            <person name="Ngo R."/>
            <person name="Nguyen L."/>
            <person name="Nguyen N."/>
            <person name="Okwuonu G."/>
            <person name="Ongeri F."/>
            <person name="Pham C."/>
            <person name="Simmons D."/>
            <person name="Wilczek-Boney K."/>
            <person name="Hale W."/>
            <person name="Jakkamsetti A."/>
            <person name="Pham P."/>
            <person name="Ruth R."/>
            <person name="San Lucas F."/>
            <person name="Warren J."/>
            <person name="Zhang J."/>
            <person name="Zhao Z."/>
            <person name="Zhou C."/>
            <person name="Zhu D."/>
            <person name="Lee S."/>
            <person name="Bess C."/>
            <person name="Blankenburg K."/>
            <person name="Forbes L."/>
            <person name="Fu Q."/>
            <person name="Gubbala S."/>
            <person name="Hirani K."/>
            <person name="Jayaseelan J.C."/>
            <person name="Lara F."/>
            <person name="Munidasa M."/>
            <person name="Palculict T."/>
            <person name="Patil S."/>
            <person name="Pu L.-L."/>
            <person name="Saada N."/>
            <person name="Tang L."/>
            <person name="Weissenberger G."/>
            <person name="Zhu Y."/>
            <person name="Hemphill L."/>
            <person name="Shang Y."/>
            <person name="Youmans B."/>
            <person name="Ayvaz T."/>
            <person name="Ross M."/>
            <person name="Santibanez J."/>
            <person name="Aqrawi P."/>
            <person name="Gross S."/>
            <person name="Joshi V."/>
            <person name="Fowler G."/>
            <person name="Nazareth L."/>
            <person name="Reid J."/>
            <person name="Worley K."/>
            <person name="Petrosino J."/>
            <person name="Highlander S."/>
            <person name="Gibbs R."/>
        </authorList>
    </citation>
    <scope>NUCLEOTIDE SEQUENCE [LARGE SCALE GENOMIC DNA]</scope>
    <source>
        <strain evidence="13 14">DSM 15829</strain>
    </source>
</reference>
<evidence type="ECO:0000256" key="6">
    <source>
        <dbReference type="ARBA" id="ARBA00022695"/>
    </source>
</evidence>
<dbReference type="GO" id="GO:0008531">
    <property type="term" value="F:riboflavin kinase activity"/>
    <property type="evidence" value="ECO:0007669"/>
    <property type="project" value="UniProtKB-EC"/>
</dbReference>
<dbReference type="GO" id="GO:0006747">
    <property type="term" value="P:FAD biosynthetic process"/>
    <property type="evidence" value="ECO:0007669"/>
    <property type="project" value="UniProtKB-UniPathway"/>
</dbReference>
<dbReference type="eggNOG" id="COG0196">
    <property type="taxonomic scope" value="Bacteria"/>
</dbReference>
<evidence type="ECO:0000256" key="3">
    <source>
        <dbReference type="ARBA" id="ARBA00022630"/>
    </source>
</evidence>
<keyword evidence="8" id="KW-0274">FAD</keyword>
<keyword evidence="4" id="KW-0288">FMN</keyword>
<evidence type="ECO:0000256" key="2">
    <source>
        <dbReference type="ARBA" id="ARBA00010214"/>
    </source>
</evidence>
<dbReference type="GO" id="GO:0009231">
    <property type="term" value="P:riboflavin biosynthetic process"/>
    <property type="evidence" value="ECO:0007669"/>
    <property type="project" value="InterPro"/>
</dbReference>
<dbReference type="InterPro" id="IPR014729">
    <property type="entry name" value="Rossmann-like_a/b/a_fold"/>
</dbReference>
<comment type="similarity">
    <text evidence="2">Belongs to the RibF family.</text>
</comment>
<dbReference type="GO" id="GO:0005524">
    <property type="term" value="F:ATP binding"/>
    <property type="evidence" value="ECO:0007669"/>
    <property type="project" value="UniProtKB-KW"/>
</dbReference>
<dbReference type="Gene3D" id="3.40.50.620">
    <property type="entry name" value="HUPs"/>
    <property type="match status" value="1"/>
</dbReference>
<dbReference type="AlphaFoldDB" id="F1T4R1"/>
<dbReference type="PANTHER" id="PTHR22749">
    <property type="entry name" value="RIBOFLAVIN KINASE/FMN ADENYLYLTRANSFERASE"/>
    <property type="match status" value="1"/>
</dbReference>
<dbReference type="Proteomes" id="UP000005947">
    <property type="component" value="Unassembled WGS sequence"/>
</dbReference>
<dbReference type="CDD" id="cd02064">
    <property type="entry name" value="FAD_synthetase_N"/>
    <property type="match status" value="1"/>
</dbReference>
<dbReference type="SUPFAM" id="SSF82114">
    <property type="entry name" value="Riboflavin kinase-like"/>
    <property type="match status" value="2"/>
</dbReference>
<dbReference type="GO" id="GO:0009398">
    <property type="term" value="P:FMN biosynthetic process"/>
    <property type="evidence" value="ECO:0007669"/>
    <property type="project" value="TreeGrafter"/>
</dbReference>
<evidence type="ECO:0000256" key="9">
    <source>
        <dbReference type="ARBA" id="ARBA00022840"/>
    </source>
</evidence>
<name>F1T4R1_9ACTN</name>
<accession>F1T4R1</accession>
<evidence type="ECO:0000256" key="8">
    <source>
        <dbReference type="ARBA" id="ARBA00022827"/>
    </source>
</evidence>
<evidence type="ECO:0000256" key="4">
    <source>
        <dbReference type="ARBA" id="ARBA00022643"/>
    </source>
</evidence>
<keyword evidence="9" id="KW-0067">ATP-binding</keyword>
<evidence type="ECO:0000313" key="13">
    <source>
        <dbReference type="EMBL" id="EGF23705.1"/>
    </source>
</evidence>
<dbReference type="SMART" id="SM00904">
    <property type="entry name" value="Flavokinase"/>
    <property type="match status" value="1"/>
</dbReference>
<dbReference type="InterPro" id="IPR015864">
    <property type="entry name" value="FAD_synthase"/>
</dbReference>
<evidence type="ECO:0000313" key="14">
    <source>
        <dbReference type="Proteomes" id="UP000005947"/>
    </source>
</evidence>
<evidence type="ECO:0000256" key="7">
    <source>
        <dbReference type="ARBA" id="ARBA00022741"/>
    </source>
</evidence>
<comment type="pathway">
    <text evidence="1">Cofactor biosynthesis; FAD biosynthesis; FAD from FMN: step 1/1.</text>
</comment>
<protein>
    <submittedName>
        <fullName evidence="13">Riboflavin kinase</fullName>
    </submittedName>
</protein>
<keyword evidence="14" id="KW-1185">Reference proteome</keyword>
<keyword evidence="6" id="KW-0548">Nucleotidyltransferase</keyword>
<dbReference type="InterPro" id="IPR023465">
    <property type="entry name" value="Riboflavin_kinase_dom_sf"/>
</dbReference>
<dbReference type="PANTHER" id="PTHR22749:SF6">
    <property type="entry name" value="RIBOFLAVIN KINASE"/>
    <property type="match status" value="1"/>
</dbReference>
<evidence type="ECO:0000259" key="12">
    <source>
        <dbReference type="SMART" id="SM00904"/>
    </source>
</evidence>
<dbReference type="UniPathway" id="UPA00277">
    <property type="reaction ID" value="UER00407"/>
</dbReference>
<dbReference type="Gene3D" id="2.40.30.30">
    <property type="entry name" value="Riboflavin kinase-like"/>
    <property type="match status" value="1"/>
</dbReference>
<keyword evidence="7" id="KW-0547">Nucleotide-binding</keyword>
<feature type="domain" description="Riboflavin kinase" evidence="12">
    <location>
        <begin position="243"/>
        <end position="406"/>
    </location>
</feature>
<proteinExistence type="inferred from homology"/>
<keyword evidence="3" id="KW-0285">Flavoprotein</keyword>
<evidence type="ECO:0000256" key="11">
    <source>
        <dbReference type="ARBA" id="ARBA00049494"/>
    </source>
</evidence>
<dbReference type="Pfam" id="PF06574">
    <property type="entry name" value="FAD_syn"/>
    <property type="match status" value="1"/>
</dbReference>
<evidence type="ECO:0000256" key="5">
    <source>
        <dbReference type="ARBA" id="ARBA00022679"/>
    </source>
</evidence>
<sequence>MVVSSQRNISFDSNDVLACANFTSYDVSLASICESSSIYPQVLSTYQRLVQDGITLYVAPHVAYTSRTPSCVAFGVFDGFHVGHQRLLHKTLESAHAHNLTSAVVTFDPDPSSVLHSQAPASCALDLDACLLTTKQRLELIARTHVDLIVVVAFTPALAKLEYQKFLTDVVMKCLAPRIIHVGADFKMGYRGQGDIAALRAFGSLHDIDVFGHGLAVDNEVVISATLIRTLLQNGDIDLATRYLTRFYSLSGKVIHGRGKGSGFGFATANILCQANHCVPQPGVYMACVVCQNHIYPAAVNVGISPTFSSEIYENEQGKVQDNLQNNAQNGSQDNVEKTTHDSRRRLLSRQGFLEAHLLGFTGDIYGQTVDVIFVKRMRDARKFESVSALIKVVHDNIKEVKNCLGETGIEVYRYGNRR</sequence>